<evidence type="ECO:0000313" key="3">
    <source>
        <dbReference type="Proteomes" id="UP000238479"/>
    </source>
</evidence>
<dbReference type="GO" id="GO:0016779">
    <property type="term" value="F:nucleotidyltransferase activity"/>
    <property type="evidence" value="ECO:0007669"/>
    <property type="project" value="UniProtKB-KW"/>
</dbReference>
<evidence type="ECO:0000256" key="1">
    <source>
        <dbReference type="SAM" id="SignalP"/>
    </source>
</evidence>
<dbReference type="EMBL" id="PDCK01000041">
    <property type="protein sequence ID" value="PRQ43648.1"/>
    <property type="molecule type" value="Genomic_DNA"/>
</dbReference>
<dbReference type="Gramene" id="PRQ43648">
    <property type="protein sequence ID" value="PRQ43648"/>
    <property type="gene ID" value="RchiOBHm_Chr3g0470721"/>
</dbReference>
<name>A0A2P6RB45_ROSCH</name>
<dbReference type="AlphaFoldDB" id="A0A2P6RB45"/>
<dbReference type="Gene3D" id="3.90.550.10">
    <property type="entry name" value="Spore Coat Polysaccharide Biosynthesis Protein SpsA, Chain A"/>
    <property type="match status" value="1"/>
</dbReference>
<evidence type="ECO:0000313" key="2">
    <source>
        <dbReference type="EMBL" id="PRQ43648.1"/>
    </source>
</evidence>
<gene>
    <name evidence="2" type="ORF">RchiOBHm_Chr3g0470721</name>
</gene>
<comment type="caution">
    <text evidence="2">The sequence shown here is derived from an EMBL/GenBank/DDBJ whole genome shotgun (WGS) entry which is preliminary data.</text>
</comment>
<sequence length="49" mass="5368">MFSYLFVLYAIPGSLGVSATRQYHFNSLAVPRKAKEAIGGITRLTHADV</sequence>
<keyword evidence="3" id="KW-1185">Reference proteome</keyword>
<keyword evidence="1" id="KW-0732">Signal</keyword>
<keyword evidence="2" id="KW-0548">Nucleotidyltransferase</keyword>
<protein>
    <submittedName>
        <fullName evidence="2">Putative nucleotidyltransferase</fullName>
        <ecNumber evidence="2">2.7.7.-</ecNumber>
    </submittedName>
</protein>
<proteinExistence type="predicted"/>
<dbReference type="EC" id="2.7.7.-" evidence="2"/>
<keyword evidence="2" id="KW-0808">Transferase</keyword>
<dbReference type="STRING" id="74649.A0A2P6RB45"/>
<dbReference type="InterPro" id="IPR029044">
    <property type="entry name" value="Nucleotide-diphossugar_trans"/>
</dbReference>
<accession>A0A2P6RB45</accession>
<dbReference type="Proteomes" id="UP000238479">
    <property type="component" value="Chromosome 3"/>
</dbReference>
<feature type="signal peptide" evidence="1">
    <location>
        <begin position="1"/>
        <end position="16"/>
    </location>
</feature>
<reference evidence="2 3" key="1">
    <citation type="journal article" date="2018" name="Nat. Genet.">
        <title>The Rosa genome provides new insights in the design of modern roses.</title>
        <authorList>
            <person name="Bendahmane M."/>
        </authorList>
    </citation>
    <scope>NUCLEOTIDE SEQUENCE [LARGE SCALE GENOMIC DNA]</scope>
    <source>
        <strain evidence="3">cv. Old Blush</strain>
    </source>
</reference>
<feature type="chain" id="PRO_5015165576" evidence="1">
    <location>
        <begin position="17"/>
        <end position="49"/>
    </location>
</feature>
<organism evidence="2 3">
    <name type="scientific">Rosa chinensis</name>
    <name type="common">China rose</name>
    <dbReference type="NCBI Taxonomy" id="74649"/>
    <lineage>
        <taxon>Eukaryota</taxon>
        <taxon>Viridiplantae</taxon>
        <taxon>Streptophyta</taxon>
        <taxon>Embryophyta</taxon>
        <taxon>Tracheophyta</taxon>
        <taxon>Spermatophyta</taxon>
        <taxon>Magnoliopsida</taxon>
        <taxon>eudicotyledons</taxon>
        <taxon>Gunneridae</taxon>
        <taxon>Pentapetalae</taxon>
        <taxon>rosids</taxon>
        <taxon>fabids</taxon>
        <taxon>Rosales</taxon>
        <taxon>Rosaceae</taxon>
        <taxon>Rosoideae</taxon>
        <taxon>Rosoideae incertae sedis</taxon>
        <taxon>Rosa</taxon>
    </lineage>
</organism>